<reference evidence="1 2" key="1">
    <citation type="submission" date="2017-01" db="EMBL/GenBank/DDBJ databases">
        <title>Draft genome sequence of Bacillus oleronius.</title>
        <authorList>
            <person name="Allam M."/>
        </authorList>
    </citation>
    <scope>NUCLEOTIDE SEQUENCE [LARGE SCALE GENOMIC DNA]</scope>
    <source>
        <strain evidence="1 2">DSM 9356</strain>
    </source>
</reference>
<evidence type="ECO:0000313" key="1">
    <source>
        <dbReference type="EMBL" id="OOP69038.1"/>
    </source>
</evidence>
<protein>
    <submittedName>
        <fullName evidence="1">Spore gernimation protein GerPD</fullName>
    </submittedName>
</protein>
<dbReference type="RefSeq" id="WP_058004776.1">
    <property type="nucleotide sequence ID" value="NZ_BOQX01000001.1"/>
</dbReference>
<dbReference type="AlphaFoldDB" id="A0A8E2LF56"/>
<dbReference type="GeneID" id="79866613"/>
<proteinExistence type="predicted"/>
<evidence type="ECO:0000313" key="2">
    <source>
        <dbReference type="Proteomes" id="UP000189761"/>
    </source>
</evidence>
<comment type="caution">
    <text evidence="1">The sequence shown here is derived from an EMBL/GenBank/DDBJ whole genome shotgun (WGS) entry which is preliminary data.</text>
</comment>
<organism evidence="1 2">
    <name type="scientific">Heyndrickxia oleronia</name>
    <dbReference type="NCBI Taxonomy" id="38875"/>
    <lineage>
        <taxon>Bacteria</taxon>
        <taxon>Bacillati</taxon>
        <taxon>Bacillota</taxon>
        <taxon>Bacilli</taxon>
        <taxon>Bacillales</taxon>
        <taxon>Bacillaceae</taxon>
        <taxon>Heyndrickxia</taxon>
    </lineage>
</organism>
<dbReference type="EMBL" id="MTLA01000069">
    <property type="protein sequence ID" value="OOP69038.1"/>
    <property type="molecule type" value="Genomic_DNA"/>
</dbReference>
<dbReference type="Proteomes" id="UP000189761">
    <property type="component" value="Unassembled WGS sequence"/>
</dbReference>
<accession>A0A8E2LF56</accession>
<keyword evidence="2" id="KW-1185">Reference proteome</keyword>
<name>A0A8E2LF56_9BACI</name>
<sequence>MELNVVNREINVGNIRVIGIASSSLFLIGDAETIQQAATFDTPAESLIIGPFTPFVPD</sequence>
<gene>
    <name evidence="1" type="ORF">BWZ43_07255</name>
</gene>